<dbReference type="PANTHER" id="PTHR21461:SF69">
    <property type="entry name" value="GLYCOSYLTRANSFERASE FAMILY 92 PROTEIN"/>
    <property type="match status" value="1"/>
</dbReference>
<keyword evidence="2" id="KW-0812">Transmembrane</keyword>
<keyword evidence="3" id="KW-0472">Membrane</keyword>
<evidence type="ECO:0000256" key="1">
    <source>
        <dbReference type="ARBA" id="ARBA00004167"/>
    </source>
</evidence>
<evidence type="ECO:0000313" key="5">
    <source>
        <dbReference type="EMBL" id="KGM48479.1"/>
    </source>
</evidence>
<feature type="region of interest" description="Disordered" evidence="4">
    <location>
        <begin position="322"/>
        <end position="343"/>
    </location>
</feature>
<dbReference type="GO" id="GO:0016757">
    <property type="term" value="F:glycosyltransferase activity"/>
    <property type="evidence" value="ECO:0007669"/>
    <property type="project" value="TreeGrafter"/>
</dbReference>
<gene>
    <name evidence="5" type="ORF">ATO9_12660</name>
</gene>
<dbReference type="GO" id="GO:0005737">
    <property type="term" value="C:cytoplasm"/>
    <property type="evidence" value="ECO:0007669"/>
    <property type="project" value="TreeGrafter"/>
</dbReference>
<dbReference type="EMBL" id="AQQX01000004">
    <property type="protein sequence ID" value="KGM48479.1"/>
    <property type="molecule type" value="Genomic_DNA"/>
</dbReference>
<evidence type="ECO:0000313" key="6">
    <source>
        <dbReference type="Proteomes" id="UP000030004"/>
    </source>
</evidence>
<organism evidence="5 6">
    <name type="scientific">Pseudooceanicola atlanticus</name>
    <dbReference type="NCBI Taxonomy" id="1461694"/>
    <lineage>
        <taxon>Bacteria</taxon>
        <taxon>Pseudomonadati</taxon>
        <taxon>Pseudomonadota</taxon>
        <taxon>Alphaproteobacteria</taxon>
        <taxon>Rhodobacterales</taxon>
        <taxon>Paracoccaceae</taxon>
        <taxon>Pseudooceanicola</taxon>
    </lineage>
</organism>
<dbReference type="eggNOG" id="COG0463">
    <property type="taxonomic scope" value="Bacteria"/>
</dbReference>
<evidence type="ECO:0000256" key="3">
    <source>
        <dbReference type="ARBA" id="ARBA00022989"/>
    </source>
</evidence>
<protein>
    <submittedName>
        <fullName evidence="5">Glycosyl transferase family 2</fullName>
    </submittedName>
</protein>
<dbReference type="AlphaFoldDB" id="A0A0A0EDJ5"/>
<evidence type="ECO:0000256" key="4">
    <source>
        <dbReference type="SAM" id="MobiDB-lite"/>
    </source>
</evidence>
<dbReference type="Proteomes" id="UP000030004">
    <property type="component" value="Unassembled WGS sequence"/>
</dbReference>
<accession>A0A0A0EDJ5</accession>
<reference evidence="5 6" key="1">
    <citation type="journal article" date="2015" name="Antonie Van Leeuwenhoek">
        <title>Pseudooceanicola atlanticus gen. nov. sp. nov., isolated from surface seawater of the Atlantic Ocean and reclassification of Oceanicola batsensis, Oceanicola marinus, Oceanicola nitratireducens, Oceanicola nanhaiensis, Oceanicola antarcticus and Oceanicola flagellatus, as Pseudooceanicola batsensis comb. nov., Pseudooceanicola marinus comb. nov., Pseudooceanicola nitratireducens comb. nov., Pseudooceanicola nanhaiensis comb. nov., Pseudooceanicola antarcticus comb. nov., and Pseudooceanicola flagellatus comb. nov.</title>
        <authorList>
            <person name="Lai Q."/>
            <person name="Li G."/>
            <person name="Liu X."/>
            <person name="Du Y."/>
            <person name="Sun F."/>
            <person name="Shao Z."/>
        </authorList>
    </citation>
    <scope>NUCLEOTIDE SEQUENCE [LARGE SCALE GENOMIC DNA]</scope>
    <source>
        <strain evidence="5 6">22II-s11g</strain>
    </source>
</reference>
<dbReference type="OrthoDB" id="4964299at2"/>
<feature type="compositionally biased region" description="Basic and acidic residues" evidence="4">
    <location>
        <begin position="328"/>
        <end position="343"/>
    </location>
</feature>
<keyword evidence="3" id="KW-1133">Transmembrane helix</keyword>
<comment type="subcellular location">
    <subcellularLocation>
        <location evidence="1">Membrane</location>
        <topology evidence="1">Single-pass membrane protein</topology>
    </subcellularLocation>
</comment>
<dbReference type="GO" id="GO:0016020">
    <property type="term" value="C:membrane"/>
    <property type="evidence" value="ECO:0007669"/>
    <property type="project" value="UniProtKB-SubCell"/>
</dbReference>
<proteinExistence type="predicted"/>
<sequence length="795" mass="89114">MKIHLHIGLDHCGAQRLQDVLAEKRSQLEGKGVLFPRTPGAKNHTRLFMAVTAPDAVDPLRFNRGFITEEKQTALRDQIAEGLARDVEAAKPEVLILSASQLGTSLTSRAELETLRDLLTPLSKDITVTAHVDEPARLLARAYAAQVMEGRARGLDLETGLVDAPDWWEACLALAPDPAAERGQFPNIQTPAFWLDYQRLVRHWEATFGAGSVRLRSYDPDRFTGPDVVDELAACFDITEQFGKADPWTPPAEPSAAWVARSRQMNDLLLRLLSEGKHVLTRTYWKRFMDEIAIDGPPIASGTLGLISDRFARDREGLCAAHPGLDPARMEPDAPEGPWREAGTRNGYRASQYLLGWMWRVERSTADHAKAKLADIAELNGEAPQGETRAKIKEAVTPEAMKIMSPLALEKFASLQTSSFKPHNRLGRVNEEELAAPFEPAYPTAPAPVRPLPAGSTGRVIVGCMKNEAPYILEWIAYHRAVGFDTFLIYTNDCTDGTDKILARLDELGIVHHRNNDKWEGNSPQQYALDNALEEDVIRNAEWIAHIDVDEFVNIRCGNGTLDDFFERVPAATNVSMTWRLFGHNGVTALEDRPVIEQFTACAPKYCPKPHTVWGFKTMFRNIGAYEKLSCHRPNKLVDDKIDQVAWVNGSGLPTTKEQIKNGWRSSKKSIGYDLIQLNHYALRSAESYLVKRQRGRALHVDRSIGLNYWIRMDWSNYTDVTITRNLPRLRAEMGALMADDTLRGLHEAGFAWHKAKAEELHGIPEFQELYEQALEIKLTETERVAIALALDLES</sequence>
<keyword evidence="5" id="KW-0808">Transferase</keyword>
<dbReference type="PANTHER" id="PTHR21461">
    <property type="entry name" value="GLYCOSYLTRANSFERASE FAMILY 92 PROTEIN"/>
    <property type="match status" value="1"/>
</dbReference>
<dbReference type="STRING" id="1461694.ATO9_12660"/>
<dbReference type="Pfam" id="PF13704">
    <property type="entry name" value="Glyco_tranf_2_4"/>
    <property type="match status" value="1"/>
</dbReference>
<name>A0A0A0EDJ5_9RHOB</name>
<keyword evidence="6" id="KW-1185">Reference proteome</keyword>
<comment type="caution">
    <text evidence="5">The sequence shown here is derived from an EMBL/GenBank/DDBJ whole genome shotgun (WGS) entry which is preliminary data.</text>
</comment>
<dbReference type="RefSeq" id="WP_043749320.1">
    <property type="nucleotide sequence ID" value="NZ_AQQX01000004.1"/>
</dbReference>
<evidence type="ECO:0000256" key="2">
    <source>
        <dbReference type="ARBA" id="ARBA00022692"/>
    </source>
</evidence>